<keyword evidence="2" id="KW-1185">Reference proteome</keyword>
<proteinExistence type="predicted"/>
<feature type="non-terminal residue" evidence="1">
    <location>
        <position position="188"/>
    </location>
</feature>
<organism evidence="1 2">
    <name type="scientific">Kibdelosporangium lantanae</name>
    <dbReference type="NCBI Taxonomy" id="1497396"/>
    <lineage>
        <taxon>Bacteria</taxon>
        <taxon>Bacillati</taxon>
        <taxon>Actinomycetota</taxon>
        <taxon>Actinomycetes</taxon>
        <taxon>Pseudonocardiales</taxon>
        <taxon>Pseudonocardiaceae</taxon>
        <taxon>Kibdelosporangium</taxon>
    </lineage>
</organism>
<name>A0ABW3MD97_9PSEU</name>
<evidence type="ECO:0000313" key="2">
    <source>
        <dbReference type="Proteomes" id="UP001597045"/>
    </source>
</evidence>
<evidence type="ECO:0008006" key="3">
    <source>
        <dbReference type="Google" id="ProtNLM"/>
    </source>
</evidence>
<gene>
    <name evidence="1" type="ORF">ACFQ1S_20025</name>
</gene>
<reference evidence="2" key="1">
    <citation type="journal article" date="2019" name="Int. J. Syst. Evol. Microbiol.">
        <title>The Global Catalogue of Microorganisms (GCM) 10K type strain sequencing project: providing services to taxonomists for standard genome sequencing and annotation.</title>
        <authorList>
            <consortium name="The Broad Institute Genomics Platform"/>
            <consortium name="The Broad Institute Genome Sequencing Center for Infectious Disease"/>
            <person name="Wu L."/>
            <person name="Ma J."/>
        </authorList>
    </citation>
    <scope>NUCLEOTIDE SEQUENCE [LARGE SCALE GENOMIC DNA]</scope>
    <source>
        <strain evidence="2">JCM 31486</strain>
    </source>
</reference>
<protein>
    <recommendedName>
        <fullName evidence="3">Nucleotidyltransferase domain-containing protein</fullName>
    </recommendedName>
</protein>
<evidence type="ECO:0000313" key="1">
    <source>
        <dbReference type="EMBL" id="MFD1047659.1"/>
    </source>
</evidence>
<dbReference type="Proteomes" id="UP001597045">
    <property type="component" value="Unassembled WGS sequence"/>
</dbReference>
<dbReference type="EMBL" id="JBHTIS010001185">
    <property type="protein sequence ID" value="MFD1047659.1"/>
    <property type="molecule type" value="Genomic_DNA"/>
</dbReference>
<accession>A0ABW3MD97</accession>
<sequence length="188" mass="20504">MELFLTTVDELAPGWVTGFHLVGSLAFGDFHADGAGHGRLSTASDIDFVAVVERRAGSTEMDALAEAHARTVATYPRPNFDGSAFTSADLAAGPDDCPDVPGAQGGRFRPAARFGINPVTFCELAWHGITVRGPQPAVWADMDALRAYTVDNLDNYWRPWWQRNRRLRPLPLAIGLSPWFPVWAVLGV</sequence>
<comment type="caution">
    <text evidence="1">The sequence shown here is derived from an EMBL/GenBank/DDBJ whole genome shotgun (WGS) entry which is preliminary data.</text>
</comment>